<reference evidence="1 2" key="3">
    <citation type="journal article" date="2012" name="J. Bacteriol.">
        <title>Genome Sequence of Paenibacillus terrae HPL-003, a Xylanase-Producing Bacterium Isolated from Soil Found in Forest Residue.</title>
        <authorList>
            <person name="Shin S.H."/>
            <person name="Kim S."/>
            <person name="Kim J.Y."/>
            <person name="Song H.Y."/>
            <person name="Cho S.J."/>
            <person name="Kim D.R."/>
            <person name="Lee K.I."/>
            <person name="Lim H.K."/>
            <person name="Park N.J."/>
            <person name="Hwang I.T."/>
            <person name="Yang K.S."/>
        </authorList>
    </citation>
    <scope>NUCLEOTIDE SEQUENCE [LARGE SCALE GENOMIC DNA]</scope>
    <source>
        <strain evidence="1 2">HPL-003</strain>
    </source>
</reference>
<organism evidence="1 2">
    <name type="scientific">Paenibacillus terrae (strain HPL-003)</name>
    <dbReference type="NCBI Taxonomy" id="985665"/>
    <lineage>
        <taxon>Bacteria</taxon>
        <taxon>Bacillati</taxon>
        <taxon>Bacillota</taxon>
        <taxon>Bacilli</taxon>
        <taxon>Bacillales</taxon>
        <taxon>Paenibacillaceae</taxon>
        <taxon>Paenibacillus</taxon>
    </lineage>
</organism>
<accession>G7VRE9</accession>
<reference key="2">
    <citation type="submission" date="2011-11" db="EMBL/GenBank/DDBJ databases">
        <authorList>
            <person name="Shin S.H."/>
            <person name="Kim S."/>
            <person name="Kim J.Y."/>
        </authorList>
    </citation>
    <scope>NUCLEOTIDE SEQUENCE</scope>
    <source>
        <strain>HPL-003</strain>
    </source>
</reference>
<dbReference type="HOGENOM" id="CLU_2881707_0_0_9"/>
<reference evidence="2" key="1">
    <citation type="submission" date="2011-11" db="EMBL/GenBank/DDBJ databases">
        <title>Complete sequence of Paenibacillus terrae HPL-003.</title>
        <authorList>
            <person name="Shin S.H."/>
            <person name="Kim S."/>
            <person name="Kim J.Y."/>
        </authorList>
    </citation>
    <scope>NUCLEOTIDE SEQUENCE [LARGE SCALE GENOMIC DNA]</scope>
    <source>
        <strain evidence="2">HPL-003</strain>
    </source>
</reference>
<proteinExistence type="predicted"/>
<dbReference type="KEGG" id="pta:HPL003_23030"/>
<protein>
    <submittedName>
        <fullName evidence="1">Uncharacterized protein</fullName>
    </submittedName>
</protein>
<dbReference type="Proteomes" id="UP000005876">
    <property type="component" value="Chromosome"/>
</dbReference>
<dbReference type="AlphaFoldDB" id="G7VRE9"/>
<dbReference type="EMBL" id="CP003107">
    <property type="protein sequence ID" value="AET61328.1"/>
    <property type="molecule type" value="Genomic_DNA"/>
</dbReference>
<evidence type="ECO:0000313" key="1">
    <source>
        <dbReference type="EMBL" id="AET61328.1"/>
    </source>
</evidence>
<dbReference type="eggNOG" id="ENOG50307CS">
    <property type="taxonomic scope" value="Bacteria"/>
</dbReference>
<gene>
    <name evidence="1" type="ordered locus">HPL003_23030</name>
</gene>
<evidence type="ECO:0000313" key="2">
    <source>
        <dbReference type="Proteomes" id="UP000005876"/>
    </source>
</evidence>
<name>G7VRE9_PAETH</name>
<sequence length="63" mass="7363">MWDTFTITVEKQSRLQVVVRMFIITVRKHHVTINIGTLLKEQQDQPFPCQEVAITNVLKDVPQ</sequence>